<dbReference type="InterPro" id="IPR036144">
    <property type="entry name" value="RibA-like_sf"/>
</dbReference>
<dbReference type="EC" id="3.5.4.25" evidence="3"/>
<dbReference type="Proteomes" id="UP000037035">
    <property type="component" value="Unassembled WGS sequence"/>
</dbReference>
<reference evidence="11 12" key="1">
    <citation type="submission" date="2015-08" db="EMBL/GenBank/DDBJ databases">
        <title>Next Generation Sequencing and Analysis of the Genome of Puccinia sorghi L Schw, the Causal Agent of Maize Common Rust.</title>
        <authorList>
            <person name="Rochi L."/>
            <person name="Burguener G."/>
            <person name="Darino M."/>
            <person name="Turjanski A."/>
            <person name="Kreff E."/>
            <person name="Dieguez M.J."/>
            <person name="Sacco F."/>
        </authorList>
    </citation>
    <scope>NUCLEOTIDE SEQUENCE [LARGE SCALE GENOMIC DNA]</scope>
    <source>
        <strain evidence="11 12">RO10H11247</strain>
    </source>
</reference>
<evidence type="ECO:0000256" key="4">
    <source>
        <dbReference type="ARBA" id="ARBA00022619"/>
    </source>
</evidence>
<dbReference type="SUPFAM" id="SSF142695">
    <property type="entry name" value="RibA-like"/>
    <property type="match status" value="1"/>
</dbReference>
<keyword evidence="4" id="KW-0686">Riboflavin biosynthesis</keyword>
<evidence type="ECO:0000313" key="11">
    <source>
        <dbReference type="EMBL" id="KNZ55247.1"/>
    </source>
</evidence>
<keyword evidence="6" id="KW-0378">Hydrolase</keyword>
<evidence type="ECO:0000259" key="10">
    <source>
        <dbReference type="Pfam" id="PF00925"/>
    </source>
</evidence>
<comment type="catalytic activity">
    <reaction evidence="8">
        <text>GTP + 4 H2O = 2,5-diamino-6-hydroxy-4-(5-phosphoribosylamino)-pyrimidine + formate + 2 phosphate + 3 H(+)</text>
        <dbReference type="Rhea" id="RHEA:23704"/>
        <dbReference type="ChEBI" id="CHEBI:15377"/>
        <dbReference type="ChEBI" id="CHEBI:15378"/>
        <dbReference type="ChEBI" id="CHEBI:15740"/>
        <dbReference type="ChEBI" id="CHEBI:37565"/>
        <dbReference type="ChEBI" id="CHEBI:43474"/>
        <dbReference type="ChEBI" id="CHEBI:58614"/>
        <dbReference type="EC" id="3.5.4.25"/>
    </reaction>
</comment>
<dbReference type="InterPro" id="IPR032677">
    <property type="entry name" value="GTP_cyclohydro_II"/>
</dbReference>
<comment type="similarity">
    <text evidence="2">Belongs to the GTP cyclohydrolase II family.</text>
</comment>
<evidence type="ECO:0000256" key="3">
    <source>
        <dbReference type="ARBA" id="ARBA00012762"/>
    </source>
</evidence>
<dbReference type="EMBL" id="LAVV01007646">
    <property type="protein sequence ID" value="KNZ55247.1"/>
    <property type="molecule type" value="Genomic_DNA"/>
</dbReference>
<dbReference type="InterPro" id="IPR000926">
    <property type="entry name" value="RibA"/>
</dbReference>
<proteinExistence type="inferred from homology"/>
<feature type="compositionally biased region" description="Low complexity" evidence="9">
    <location>
        <begin position="99"/>
        <end position="110"/>
    </location>
</feature>
<dbReference type="GO" id="GO:0005525">
    <property type="term" value="F:GTP binding"/>
    <property type="evidence" value="ECO:0007669"/>
    <property type="project" value="UniProtKB-KW"/>
</dbReference>
<dbReference type="CDD" id="cd00641">
    <property type="entry name" value="GTP_cyclohydro2"/>
    <property type="match status" value="1"/>
</dbReference>
<accession>A0A0L6V3Y7</accession>
<dbReference type="STRING" id="27349.A0A0L6V3Y7"/>
<evidence type="ECO:0000256" key="8">
    <source>
        <dbReference type="ARBA" id="ARBA00049295"/>
    </source>
</evidence>
<dbReference type="GO" id="GO:0003935">
    <property type="term" value="F:GTP cyclohydrolase II activity"/>
    <property type="evidence" value="ECO:0007669"/>
    <property type="project" value="UniProtKB-EC"/>
</dbReference>
<keyword evidence="12" id="KW-1185">Reference proteome</keyword>
<dbReference type="Gene3D" id="3.40.50.10990">
    <property type="entry name" value="GTP cyclohydrolase II"/>
    <property type="match status" value="1"/>
</dbReference>
<dbReference type="NCBIfam" id="NF001591">
    <property type="entry name" value="PRK00393.1"/>
    <property type="match status" value="1"/>
</dbReference>
<dbReference type="PANTHER" id="PTHR21327:SF29">
    <property type="entry name" value="GTP CYCLOHYDROLASE-2"/>
    <property type="match status" value="1"/>
</dbReference>
<gene>
    <name evidence="11" type="ORF">VP01_272g6</name>
</gene>
<keyword evidence="5" id="KW-0547">Nucleotide-binding</keyword>
<protein>
    <recommendedName>
        <fullName evidence="3">GTP cyclohydrolase II</fullName>
        <ecNumber evidence="3">3.5.4.25</ecNumber>
    </recommendedName>
</protein>
<feature type="compositionally biased region" description="Basic and acidic residues" evidence="9">
    <location>
        <begin position="85"/>
        <end position="96"/>
    </location>
</feature>
<name>A0A0L6V3Y7_9BASI</name>
<evidence type="ECO:0000256" key="7">
    <source>
        <dbReference type="ARBA" id="ARBA00023134"/>
    </source>
</evidence>
<comment type="caution">
    <text evidence="11">The sequence shown here is derived from an EMBL/GenBank/DDBJ whole genome shotgun (WGS) entry which is preliminary data.</text>
</comment>
<organism evidence="11 12">
    <name type="scientific">Puccinia sorghi</name>
    <dbReference type="NCBI Taxonomy" id="27349"/>
    <lineage>
        <taxon>Eukaryota</taxon>
        <taxon>Fungi</taxon>
        <taxon>Dikarya</taxon>
        <taxon>Basidiomycota</taxon>
        <taxon>Pucciniomycotina</taxon>
        <taxon>Pucciniomycetes</taxon>
        <taxon>Pucciniales</taxon>
        <taxon>Pucciniaceae</taxon>
        <taxon>Puccinia</taxon>
    </lineage>
</organism>
<evidence type="ECO:0000313" key="12">
    <source>
        <dbReference type="Proteomes" id="UP000037035"/>
    </source>
</evidence>
<evidence type="ECO:0000256" key="9">
    <source>
        <dbReference type="SAM" id="MobiDB-lite"/>
    </source>
</evidence>
<comment type="pathway">
    <text evidence="1">Cofactor biosynthesis; riboflavin biosynthesis.</text>
</comment>
<evidence type="ECO:0000256" key="6">
    <source>
        <dbReference type="ARBA" id="ARBA00022801"/>
    </source>
</evidence>
<dbReference type="AlphaFoldDB" id="A0A0L6V3Y7"/>
<evidence type="ECO:0000256" key="1">
    <source>
        <dbReference type="ARBA" id="ARBA00005104"/>
    </source>
</evidence>
<dbReference type="GO" id="GO:0009231">
    <property type="term" value="P:riboflavin biosynthetic process"/>
    <property type="evidence" value="ECO:0007669"/>
    <property type="project" value="UniProtKB-KW"/>
</dbReference>
<dbReference type="PANTHER" id="PTHR21327">
    <property type="entry name" value="GTP CYCLOHYDROLASE II-RELATED"/>
    <property type="match status" value="1"/>
</dbReference>
<evidence type="ECO:0000256" key="5">
    <source>
        <dbReference type="ARBA" id="ARBA00022741"/>
    </source>
</evidence>
<keyword evidence="7" id="KW-0342">GTP-binding</keyword>
<dbReference type="VEuPathDB" id="FungiDB:VP01_272g6"/>
<dbReference type="OrthoDB" id="5569761at2759"/>
<feature type="region of interest" description="Disordered" evidence="9">
    <location>
        <begin position="75"/>
        <end position="123"/>
    </location>
</feature>
<evidence type="ECO:0000256" key="2">
    <source>
        <dbReference type="ARBA" id="ARBA00008131"/>
    </source>
</evidence>
<dbReference type="Pfam" id="PF00925">
    <property type="entry name" value="GTP_cyclohydro2"/>
    <property type="match status" value="1"/>
</dbReference>
<sequence length="524" mass="59499">MTVACLPQQSSHHHQPITPADLSILSLLTKSPSSYAEKFTDRRPQLDPLILETAALSSPAQTRNHYLHQYHFQNQPQLHHHHPHHQQDDPHHHQDDAESTSTGSTFSQSPSPSPTRKASQVSTHQKLTIQDCIHQLRHSLHKTQASLLAQKQPPSPNTDDSSLSVKCQARTRIPTPDGQLWLHLYTNNRDQKEHLAFVIDQEQMLSNPTSKPNARWIRSTSLDEIWNDQETEIERLIRGAYVGRLGRNSDRYVETSYRSVRGKDDDDALAQSNFTNLNQVPIVRIHSECFTGETIGSQRCDCGEQLSESIRHIFTTPPYKGAVIYLRQEGRGIGLLNKIKAYNLQELGFDTLESNLLLGFGPDLRDYQLAYQILSDLNLLQIRLMTNNPNKIEALTNSSSPSSSSSSINVLERIPMIPRHWQSISIQDQNRISRAYQHQLEPLISSDGQMLNDSHEDHHEEISSEADLLRHGSELDIYLRTKVNRMRMFFSLPALQLLIDTFGWVHHIPAGHLIPLPPSTSNSS</sequence>
<feature type="domain" description="GTP cyclohydrolase II" evidence="10">
    <location>
        <begin position="261"/>
        <end position="397"/>
    </location>
</feature>